<organism evidence="8 9">
    <name type="scientific">Nelumbo nucifera</name>
    <name type="common">Sacred lotus</name>
    <dbReference type="NCBI Taxonomy" id="4432"/>
    <lineage>
        <taxon>Eukaryota</taxon>
        <taxon>Viridiplantae</taxon>
        <taxon>Streptophyta</taxon>
        <taxon>Embryophyta</taxon>
        <taxon>Tracheophyta</taxon>
        <taxon>Spermatophyta</taxon>
        <taxon>Magnoliopsida</taxon>
        <taxon>Proteales</taxon>
        <taxon>Nelumbonaceae</taxon>
        <taxon>Nelumbo</taxon>
    </lineage>
</organism>
<dbReference type="GO" id="GO:0005737">
    <property type="term" value="C:cytoplasm"/>
    <property type="evidence" value="ECO:0007669"/>
    <property type="project" value="UniProtKB-SubCell"/>
</dbReference>
<dbReference type="SMART" id="SM00185">
    <property type="entry name" value="ARM"/>
    <property type="match status" value="1"/>
</dbReference>
<comment type="subcellular location">
    <subcellularLocation>
        <location evidence="1">Cytoplasm</location>
    </subcellularLocation>
</comment>
<dbReference type="PANTHER" id="PTHR22706:SF1">
    <property type="entry name" value="ASSEMBLY FACTOR FOR SPINDLE MICROTUBULES"/>
    <property type="match status" value="1"/>
</dbReference>
<evidence type="ECO:0000259" key="7">
    <source>
        <dbReference type="PROSITE" id="PS50021"/>
    </source>
</evidence>
<keyword evidence="8" id="KW-1185">Reference proteome</keyword>
<name>A0A1U8B8T3_NELNU</name>
<dbReference type="GO" id="GO:0005516">
    <property type="term" value="F:calmodulin binding"/>
    <property type="evidence" value="ECO:0000318"/>
    <property type="project" value="GO_Central"/>
</dbReference>
<keyword evidence="2" id="KW-0963">Cytoplasm</keyword>
<dbReference type="InterPro" id="IPR036872">
    <property type="entry name" value="CH_dom_sf"/>
</dbReference>
<dbReference type="GO" id="GO:0000922">
    <property type="term" value="C:spindle pole"/>
    <property type="evidence" value="ECO:0000318"/>
    <property type="project" value="GO_Central"/>
</dbReference>
<dbReference type="Gene3D" id="1.20.5.190">
    <property type="match status" value="6"/>
</dbReference>
<dbReference type="OrthoDB" id="2148418at2759"/>
<dbReference type="Proteomes" id="UP000189703">
    <property type="component" value="Unplaced"/>
</dbReference>
<dbReference type="Gene3D" id="1.10.418.10">
    <property type="entry name" value="Calponin-like domain"/>
    <property type="match status" value="2"/>
</dbReference>
<evidence type="ECO:0000256" key="2">
    <source>
        <dbReference type="ARBA" id="ARBA00022490"/>
    </source>
</evidence>
<dbReference type="InterPro" id="IPR001715">
    <property type="entry name" value="CH_dom"/>
</dbReference>
<feature type="region of interest" description="Disordered" evidence="6">
    <location>
        <begin position="33"/>
        <end position="67"/>
    </location>
</feature>
<dbReference type="InterPro" id="IPR016024">
    <property type="entry name" value="ARM-type_fold"/>
</dbReference>
<dbReference type="STRING" id="4432.A0A1U8B8T3"/>
<dbReference type="InterPro" id="IPR011989">
    <property type="entry name" value="ARM-like"/>
</dbReference>
<dbReference type="InterPro" id="IPR051185">
    <property type="entry name" value="ASPM"/>
</dbReference>
<reference evidence="9" key="1">
    <citation type="submission" date="2025-08" db="UniProtKB">
        <authorList>
            <consortium name="RefSeq"/>
        </authorList>
    </citation>
    <scope>IDENTIFICATION</scope>
</reference>
<keyword evidence="4" id="KW-0112">Calmodulin-binding</keyword>
<evidence type="ECO:0000313" key="8">
    <source>
        <dbReference type="Proteomes" id="UP000189703"/>
    </source>
</evidence>
<evidence type="ECO:0000256" key="1">
    <source>
        <dbReference type="ARBA" id="ARBA00004496"/>
    </source>
</evidence>
<dbReference type="FunCoup" id="A0A1U8B8T3">
    <property type="interactions" value="357"/>
</dbReference>
<dbReference type="SUPFAM" id="SSF52540">
    <property type="entry name" value="P-loop containing nucleoside triphosphate hydrolases"/>
    <property type="match status" value="3"/>
</dbReference>
<keyword evidence="3" id="KW-0677">Repeat</keyword>
<dbReference type="PANTHER" id="PTHR22706">
    <property type="entry name" value="ASSEMBLY FACTOR FOR SPINDLE MICROTUBULES"/>
    <property type="match status" value="1"/>
</dbReference>
<dbReference type="Pfam" id="PF00612">
    <property type="entry name" value="IQ"/>
    <property type="match status" value="7"/>
</dbReference>
<evidence type="ECO:0000313" key="9">
    <source>
        <dbReference type="RefSeq" id="XP_010276053.1"/>
    </source>
</evidence>
<evidence type="ECO:0000256" key="3">
    <source>
        <dbReference type="ARBA" id="ARBA00022737"/>
    </source>
</evidence>
<dbReference type="eggNOG" id="KOG0165">
    <property type="taxonomic scope" value="Eukaryota"/>
</dbReference>
<dbReference type="GeneID" id="104610905"/>
<dbReference type="Pfam" id="PF00514">
    <property type="entry name" value="Arm"/>
    <property type="match status" value="1"/>
</dbReference>
<gene>
    <name evidence="9" type="primary">LOC104610905</name>
</gene>
<feature type="region of interest" description="Disordered" evidence="6">
    <location>
        <begin position="99"/>
        <end position="123"/>
    </location>
</feature>
<dbReference type="GO" id="GO:0051295">
    <property type="term" value="P:establishment of meiotic spindle localization"/>
    <property type="evidence" value="ECO:0000318"/>
    <property type="project" value="GO_Central"/>
</dbReference>
<dbReference type="GO" id="GO:0000278">
    <property type="term" value="P:mitotic cell cycle"/>
    <property type="evidence" value="ECO:0000318"/>
    <property type="project" value="GO_Central"/>
</dbReference>
<dbReference type="CDD" id="cd23767">
    <property type="entry name" value="IQCD"/>
    <property type="match status" value="1"/>
</dbReference>
<dbReference type="InterPro" id="IPR027417">
    <property type="entry name" value="P-loop_NTPase"/>
</dbReference>
<feature type="compositionally biased region" description="Basic and acidic residues" evidence="6">
    <location>
        <begin position="47"/>
        <end position="56"/>
    </location>
</feature>
<dbReference type="SUPFAM" id="SSF47576">
    <property type="entry name" value="Calponin-homology domain, CH-domain"/>
    <property type="match status" value="1"/>
</dbReference>
<evidence type="ECO:0000256" key="5">
    <source>
        <dbReference type="PROSITE-ProRule" id="PRU00259"/>
    </source>
</evidence>
<dbReference type="SUPFAM" id="SSF48371">
    <property type="entry name" value="ARM repeat"/>
    <property type="match status" value="1"/>
</dbReference>
<evidence type="ECO:0000256" key="4">
    <source>
        <dbReference type="ARBA" id="ARBA00022860"/>
    </source>
</evidence>
<dbReference type="GO" id="GO:0007051">
    <property type="term" value="P:spindle organization"/>
    <property type="evidence" value="ECO:0000318"/>
    <property type="project" value="GO_Central"/>
</dbReference>
<dbReference type="Pfam" id="PF00307">
    <property type="entry name" value="CH"/>
    <property type="match status" value="1"/>
</dbReference>
<dbReference type="OMA" id="YSQKCCE"/>
<dbReference type="InterPro" id="IPR000225">
    <property type="entry name" value="Armadillo"/>
</dbReference>
<dbReference type="Gene3D" id="1.25.10.10">
    <property type="entry name" value="Leucine-rich Repeat Variant"/>
    <property type="match status" value="1"/>
</dbReference>
<sequence>MAVGTNSDSDPLVFFTVPPHSLPSNSKLASISVSVPKHEHRHRHRLRERERMEGEQHSPSLSPNPNAFLRDISNFKTPKYSSHNSKFQLPFPNYFTASKQTPSSSSYSAFRRRPSLAPSSRSKAARKLKAFELEQSQSARKVQIRKEKSLRSLAKSLSAWLNFLFENPRSCGCELSSLTGADHLKDPGTVLPNGKRDSWPGVGVGIERSWRSPKRQRDSQWKARDVVDAEPLLSSSVFSSLAASLQEICSFEDLRQRMGAYLNSGSCNEVLSVMSQVLKNIDEGRLKMKTHCPIVTDVGMKERAIKVLMCYNPAWLQIGLYIVFGGDSLLSTGDFNSDQEVMFLKMVVEKQFFSHAGLAKTYAYNKLVEGLYRPGYFEALGNVILKRFLLLVLILDRAKSQSSLPIKYGIDGIDGGSPPLFVSQSNIKSTRQVIQDFLSSEVMHGEGNLLAHLVIIGYKVSYEQYPLVEYDFRVKELFDDLQDGVRLCRAIQLLQSDASILTKMTVPSDTRKKNVVNCSIAMQYLKQAAVPLSDEDGVMILAEDIANGDKELILSMLWNIFIHLQLPLLINKKQLIEEISKVKEANMLQYSFSVLQDQSNYKTSTLMEMLLEWIQAICQMYSIKVDNFSSLVDGKAMWCLIDYYFSKELHCCSYKETQDTSSKRSVFLTTDNTDVIHNFILSQKLTTMVGNFPEVLQISDILENNGPCNERSVIILLVFLSSQLIGRKNMDQRNIHKLLGCNCQSPDRRQPNLVKCYPNSERQVKDNGPDDYNNEDAVRKFKVIQAWWRDMAKRNHNCELKPPACVVQCHVANKYSIDFQRERAAKIIQSNFRGLIVRHKFLKMKAAISFLQTVIRSWLMVKRRGVFINFNNVMVDQLSVGSQKHLDIFVRYSRFMVDRLSFIKLKKSVLLIQQAARAWIIRRRQSKSLLDLVRAASVIQSCIRGCIARSKYHVRVAEFRKIELLHAKNLQMKAAITIQLAWRKFSFQNSLSKQCSAATVIQSHYCGWLMRKEFLYKREAIIKIQNLIRCLKHQRYFQQYRLETRSATIIQSYIRGWIARSEFRRKYHYIVVLQSHWRCYLMRRKFLCQRDATIKIQSALRCQKCWKTFQHYKSAAIQIQRFVRGQVAQSISTASCLHSTINKGCKKQISTDCFESLESKILLHSVLKLQRWWKRVLLLKSRTRSAIIIQSHIRRWIAKQKANRERHRIVVIQSYWKGYIARKESKGKLLDLRIRVQKSAANVDDNMRLINRLVAALSELLSIRSVSSILHTCATLDMATRHSQKCCEMLVSAGAIETLLKLIRSTSRSIPDQEVLKHALSTLRNLARYPHLAEALLDTHGSIETIFWELFRNKEEGYFIASELLKKLCSRQKGFEMVHQFPYLLKRLHTLVEDLKRKTSNEKRNARLLPVKDGTERRLKEAVELLRLTING</sequence>
<feature type="repeat" description="ARM" evidence="5">
    <location>
        <begin position="1294"/>
        <end position="1341"/>
    </location>
</feature>
<dbReference type="SMART" id="SM00015">
    <property type="entry name" value="IQ"/>
    <property type="match status" value="12"/>
</dbReference>
<feature type="domain" description="Calponin-homology (CH)" evidence="7">
    <location>
        <begin position="443"/>
        <end position="565"/>
    </location>
</feature>
<accession>A0A1U8B8T3</accession>
<dbReference type="PROSITE" id="PS50096">
    <property type="entry name" value="IQ"/>
    <property type="match status" value="6"/>
</dbReference>
<dbReference type="InterPro" id="IPR000048">
    <property type="entry name" value="IQ_motif_EF-hand-BS"/>
</dbReference>
<dbReference type="CDD" id="cd21223">
    <property type="entry name" value="CH_ASPM_rpt1"/>
    <property type="match status" value="1"/>
</dbReference>
<dbReference type="RefSeq" id="XP_010276053.1">
    <property type="nucleotide sequence ID" value="XM_010277751.2"/>
</dbReference>
<evidence type="ECO:0000256" key="6">
    <source>
        <dbReference type="SAM" id="MobiDB-lite"/>
    </source>
</evidence>
<dbReference type="PROSITE" id="PS50021">
    <property type="entry name" value="CH"/>
    <property type="match status" value="1"/>
</dbReference>
<dbReference type="KEGG" id="nnu:104610905"/>
<proteinExistence type="predicted"/>
<protein>
    <submittedName>
        <fullName evidence="9">Abnormal spindle-like microcephaly-associated protein homolog isoform X1</fullName>
    </submittedName>
</protein>
<dbReference type="InParanoid" id="A0A1U8B8T3"/>
<dbReference type="PROSITE" id="PS50176">
    <property type="entry name" value="ARM_REPEAT"/>
    <property type="match status" value="1"/>
</dbReference>